<evidence type="ECO:0000256" key="5">
    <source>
        <dbReference type="ARBA" id="ARBA00022801"/>
    </source>
</evidence>
<dbReference type="Pfam" id="PF11984">
    <property type="entry name" value="DUF3485"/>
    <property type="match status" value="1"/>
</dbReference>
<keyword evidence="3" id="KW-0645">Protease</keyword>
<dbReference type="NCBIfam" id="TIGR03109">
    <property type="entry name" value="exosort_XrtA"/>
    <property type="match status" value="1"/>
</dbReference>
<evidence type="ECO:0000256" key="3">
    <source>
        <dbReference type="ARBA" id="ARBA00022670"/>
    </source>
</evidence>
<feature type="transmembrane region" description="Helical" evidence="8">
    <location>
        <begin position="183"/>
        <end position="205"/>
    </location>
</feature>
<keyword evidence="2" id="KW-1003">Cell membrane</keyword>
<dbReference type="InterPro" id="IPR019127">
    <property type="entry name" value="Exosortase"/>
</dbReference>
<dbReference type="NCBIfam" id="TIGR04178">
    <property type="entry name" value="exo_archaeo"/>
    <property type="match status" value="1"/>
</dbReference>
<sequence length="503" mass="57920">MINSETNSKAETHRDNKFNLMIFSVFLLWFITFFSGLKAAASVWWVSEIFHHCAFVLPISTWLIYQKRHEILAEAPRPNYGALPFIILLMLIHIFGVAGDIQVFQYIGTFGILPFIAWLFIGTKACSKIIFPLFFIGFAIPVGDELIPVLQEVTADLSVFLLKFIGTPVLRENLYIEIPNGRFFIAEACSGISFLIVSFVFGNLYAYLSFQKYNKKILFLVLSFSVPIIANALRVFGIVLIGHYFGMEYATGTDHLVYGWVFYCFVLFLLIIIGEKLKDTKNNEVISSLQPIQLLVNLRLITIICFLFASATMWQLLIYQSKHYIYQSQKQPDVLRFFIAKSDNSWLPKFIGFSQEFRGRLNLESGDFIDVYWASYQQGADYELISNLNYLYRKKYWRPTESQVVVGNVLENNVLFNEITLTGAHRQRKIFYVYLLNGEVITNKFNAKLSHTLNKALFKQSSISIVAFSFPIKNLESEAEAQFKLWFSQVTLQPKVVYSNAKI</sequence>
<dbReference type="Pfam" id="PF09721">
    <property type="entry name" value="Exosortase_EpsH"/>
    <property type="match status" value="1"/>
</dbReference>
<dbReference type="InterPro" id="IPR017540">
    <property type="entry name" value="Exosortase-1"/>
</dbReference>
<feature type="transmembrane region" description="Helical" evidence="8">
    <location>
        <begin position="129"/>
        <end position="150"/>
    </location>
</feature>
<gene>
    <name evidence="10" type="primary">xrt</name>
    <name evidence="10" type="ORF">RGQ13_00750</name>
</gene>
<evidence type="ECO:0000256" key="2">
    <source>
        <dbReference type="ARBA" id="ARBA00022475"/>
    </source>
</evidence>
<dbReference type="NCBIfam" id="TIGR02602">
    <property type="entry name" value="8TM_EpsH"/>
    <property type="match status" value="1"/>
</dbReference>
<keyword evidence="5 10" id="KW-0378">Hydrolase</keyword>
<evidence type="ECO:0000256" key="4">
    <source>
        <dbReference type="ARBA" id="ARBA00022692"/>
    </source>
</evidence>
<protein>
    <submittedName>
        <fullName evidence="10">Exosortase</fullName>
        <ecNumber evidence="10">3.4.22.-</ecNumber>
    </submittedName>
</protein>
<feature type="transmembrane region" description="Helical" evidence="8">
    <location>
        <begin position="77"/>
        <end position="97"/>
    </location>
</feature>
<evidence type="ECO:0000256" key="6">
    <source>
        <dbReference type="ARBA" id="ARBA00022989"/>
    </source>
</evidence>
<keyword evidence="6 8" id="KW-1133">Transmembrane helix</keyword>
<keyword evidence="11" id="KW-1185">Reference proteome</keyword>
<feature type="transmembrane region" description="Helical" evidence="8">
    <location>
        <begin position="43"/>
        <end position="65"/>
    </location>
</feature>
<evidence type="ECO:0000256" key="8">
    <source>
        <dbReference type="SAM" id="Phobius"/>
    </source>
</evidence>
<dbReference type="InterPro" id="IPR014263">
    <property type="entry name" value="Methanolan_biosynth_EpsI"/>
</dbReference>
<evidence type="ECO:0000256" key="1">
    <source>
        <dbReference type="ARBA" id="ARBA00004651"/>
    </source>
</evidence>
<evidence type="ECO:0000313" key="11">
    <source>
        <dbReference type="Proteomes" id="UP001258994"/>
    </source>
</evidence>
<feature type="transmembrane region" description="Helical" evidence="8">
    <location>
        <begin position="103"/>
        <end position="122"/>
    </location>
</feature>
<feature type="transmembrane region" description="Helical" evidence="8">
    <location>
        <begin position="294"/>
        <end position="317"/>
    </location>
</feature>
<proteinExistence type="predicted"/>
<dbReference type="RefSeq" id="WP_348391651.1">
    <property type="nucleotide sequence ID" value="NZ_CP134145.1"/>
</dbReference>
<keyword evidence="7 8" id="KW-0472">Membrane</keyword>
<feature type="transmembrane region" description="Helical" evidence="8">
    <location>
        <begin position="217"/>
        <end position="245"/>
    </location>
</feature>
<evidence type="ECO:0000259" key="9">
    <source>
        <dbReference type="Pfam" id="PF11984"/>
    </source>
</evidence>
<dbReference type="InterPro" id="IPR013426">
    <property type="entry name" value="EpsH-like"/>
</dbReference>
<dbReference type="EC" id="3.4.22.-" evidence="10"/>
<evidence type="ECO:0000256" key="7">
    <source>
        <dbReference type="ARBA" id="ARBA00023136"/>
    </source>
</evidence>
<reference evidence="11" key="1">
    <citation type="submission" date="2023-09" db="EMBL/GenBank/DDBJ databases">
        <authorList>
            <person name="Li S."/>
            <person name="Li X."/>
            <person name="Zhang C."/>
            <person name="Zhao Z."/>
        </authorList>
    </citation>
    <scope>NUCLEOTIDE SEQUENCE [LARGE SCALE GENOMIC DNA]</scope>
    <source>
        <strain evidence="11">SQ149</strain>
    </source>
</reference>
<dbReference type="InterPro" id="IPR026392">
    <property type="entry name" value="Exo/Archaeosortase_dom"/>
</dbReference>
<dbReference type="EMBL" id="CP134145">
    <property type="protein sequence ID" value="WNC72534.1"/>
    <property type="molecule type" value="Genomic_DNA"/>
</dbReference>
<feature type="transmembrane region" description="Helical" evidence="8">
    <location>
        <begin position="20"/>
        <end position="37"/>
    </location>
</feature>
<keyword evidence="4 8" id="KW-0812">Transmembrane</keyword>
<name>A0ABY9TVE0_9GAMM</name>
<feature type="domain" description="Methanolan biosynthesis EpsI" evidence="9">
    <location>
        <begin position="343"/>
        <end position="483"/>
    </location>
</feature>
<feature type="transmembrane region" description="Helical" evidence="8">
    <location>
        <begin position="257"/>
        <end position="274"/>
    </location>
</feature>
<accession>A0ABY9TVE0</accession>
<dbReference type="Proteomes" id="UP001258994">
    <property type="component" value="Chromosome"/>
</dbReference>
<dbReference type="GO" id="GO:0016787">
    <property type="term" value="F:hydrolase activity"/>
    <property type="evidence" value="ECO:0007669"/>
    <property type="project" value="UniProtKB-KW"/>
</dbReference>
<evidence type="ECO:0000313" key="10">
    <source>
        <dbReference type="EMBL" id="WNC72534.1"/>
    </source>
</evidence>
<organism evidence="10 11">
    <name type="scientific">Thalassotalea psychrophila</name>
    <dbReference type="NCBI Taxonomy" id="3065647"/>
    <lineage>
        <taxon>Bacteria</taxon>
        <taxon>Pseudomonadati</taxon>
        <taxon>Pseudomonadota</taxon>
        <taxon>Gammaproteobacteria</taxon>
        <taxon>Alteromonadales</taxon>
        <taxon>Colwelliaceae</taxon>
        <taxon>Thalassotalea</taxon>
    </lineage>
</organism>
<comment type="subcellular location">
    <subcellularLocation>
        <location evidence="1">Cell membrane</location>
        <topology evidence="1">Multi-pass membrane protein</topology>
    </subcellularLocation>
</comment>